<reference evidence="5" key="1">
    <citation type="submission" date="2018-05" db="EMBL/GenBank/DDBJ databases">
        <authorList>
            <person name="Nie L."/>
        </authorList>
    </citation>
    <scope>NUCLEOTIDE SEQUENCE [LARGE SCALE GENOMIC DNA]</scope>
    <source>
        <strain evidence="5">NL</strain>
    </source>
</reference>
<organism evidence="4 5">
    <name type="scientific">Hymenobacter edaphi</name>
    <dbReference type="NCBI Taxonomy" id="2211146"/>
    <lineage>
        <taxon>Bacteria</taxon>
        <taxon>Pseudomonadati</taxon>
        <taxon>Bacteroidota</taxon>
        <taxon>Cytophagia</taxon>
        <taxon>Cytophagales</taxon>
        <taxon>Hymenobacteraceae</taxon>
        <taxon>Hymenobacter</taxon>
    </lineage>
</organism>
<dbReference type="AlphaFoldDB" id="A0A328BW15"/>
<evidence type="ECO:0000256" key="2">
    <source>
        <dbReference type="SAM" id="Phobius"/>
    </source>
</evidence>
<comment type="caution">
    <text evidence="4">The sequence shown here is derived from an EMBL/GenBank/DDBJ whole genome shotgun (WGS) entry which is preliminary data.</text>
</comment>
<evidence type="ECO:0000313" key="4">
    <source>
        <dbReference type="EMBL" id="RAK70789.1"/>
    </source>
</evidence>
<dbReference type="Proteomes" id="UP000248553">
    <property type="component" value="Unassembled WGS sequence"/>
</dbReference>
<accession>A0A328BW15</accession>
<evidence type="ECO:0000313" key="5">
    <source>
        <dbReference type="Proteomes" id="UP000248553"/>
    </source>
</evidence>
<feature type="region of interest" description="Disordered" evidence="1">
    <location>
        <begin position="19"/>
        <end position="41"/>
    </location>
</feature>
<proteinExistence type="predicted"/>
<feature type="chain" id="PRO_5016234943" evidence="3">
    <location>
        <begin position="22"/>
        <end position="68"/>
    </location>
</feature>
<sequence length="68" mass="6922">MRYFPTGALLAALLFATPAPAQTPGSGGPEPGAPEPTAVPLDGGAALLLAGGAAYALRQLRRPRRRRA</sequence>
<evidence type="ECO:0000256" key="3">
    <source>
        <dbReference type="SAM" id="SignalP"/>
    </source>
</evidence>
<keyword evidence="2" id="KW-0472">Membrane</keyword>
<keyword evidence="2" id="KW-1133">Transmembrane helix</keyword>
<dbReference type="InterPro" id="IPR058207">
    <property type="entry name" value="PID_CTERM"/>
</dbReference>
<keyword evidence="3" id="KW-0732">Signal</keyword>
<protein>
    <submittedName>
        <fullName evidence="4">Uncharacterized protein</fullName>
    </submittedName>
</protein>
<name>A0A328BW15_9BACT</name>
<gene>
    <name evidence="4" type="ORF">DLM85_07695</name>
</gene>
<keyword evidence="2" id="KW-0812">Transmembrane</keyword>
<feature type="signal peptide" evidence="3">
    <location>
        <begin position="1"/>
        <end position="21"/>
    </location>
</feature>
<keyword evidence="5" id="KW-1185">Reference proteome</keyword>
<feature type="transmembrane region" description="Helical" evidence="2">
    <location>
        <begin position="37"/>
        <end position="57"/>
    </location>
</feature>
<dbReference type="EMBL" id="QHKM01000001">
    <property type="protein sequence ID" value="RAK70789.1"/>
    <property type="molecule type" value="Genomic_DNA"/>
</dbReference>
<evidence type="ECO:0000256" key="1">
    <source>
        <dbReference type="SAM" id="MobiDB-lite"/>
    </source>
</evidence>
<dbReference type="NCBIfam" id="NF046080">
    <property type="entry name" value="PID_CTERM"/>
    <property type="match status" value="1"/>
</dbReference>